<dbReference type="GO" id="GO:0005524">
    <property type="term" value="F:ATP binding"/>
    <property type="evidence" value="ECO:0007669"/>
    <property type="project" value="UniProtKB-UniRule"/>
</dbReference>
<dbReference type="GO" id="GO:0016787">
    <property type="term" value="F:hydrolase activity"/>
    <property type="evidence" value="ECO:0007669"/>
    <property type="project" value="UniProtKB-UniRule"/>
</dbReference>
<dbReference type="InterPro" id="IPR014016">
    <property type="entry name" value="UvrD-like_ATP-bd"/>
</dbReference>
<comment type="caution">
    <text evidence="17">The sequence shown here is derived from an EMBL/GenBank/DDBJ whole genome shotgun (WGS) entry which is preliminary data.</text>
</comment>
<keyword evidence="6 13" id="KW-0067">ATP-binding</keyword>
<gene>
    <name evidence="17" type="ORF">DFP72DRAFT_253599</name>
</gene>
<dbReference type="GO" id="GO:0003677">
    <property type="term" value="F:DNA binding"/>
    <property type="evidence" value="ECO:0007669"/>
    <property type="project" value="UniProtKB-KW"/>
</dbReference>
<feature type="compositionally biased region" description="Polar residues" evidence="14">
    <location>
        <begin position="835"/>
        <end position="873"/>
    </location>
</feature>
<dbReference type="PANTHER" id="PTHR11070">
    <property type="entry name" value="UVRD / RECB / PCRA DNA HELICASE FAMILY MEMBER"/>
    <property type="match status" value="1"/>
</dbReference>
<dbReference type="InterPro" id="IPR014017">
    <property type="entry name" value="DNA_helicase_UvrD-like_C"/>
</dbReference>
<accession>A0A8H6I259</accession>
<evidence type="ECO:0000256" key="1">
    <source>
        <dbReference type="ARBA" id="ARBA00009922"/>
    </source>
</evidence>
<comment type="catalytic activity">
    <reaction evidence="10">
        <text>Couples ATP hydrolysis with the unwinding of duplex DNA by translocating in the 3'-5' direction.</text>
        <dbReference type="EC" id="5.6.2.4"/>
    </reaction>
</comment>
<comment type="similarity">
    <text evidence="1">Belongs to the helicase family. UvrD subfamily.</text>
</comment>
<evidence type="ECO:0000256" key="14">
    <source>
        <dbReference type="SAM" id="MobiDB-lite"/>
    </source>
</evidence>
<organism evidence="17 18">
    <name type="scientific">Ephemerocybe angulata</name>
    <dbReference type="NCBI Taxonomy" id="980116"/>
    <lineage>
        <taxon>Eukaryota</taxon>
        <taxon>Fungi</taxon>
        <taxon>Dikarya</taxon>
        <taxon>Basidiomycota</taxon>
        <taxon>Agaricomycotina</taxon>
        <taxon>Agaricomycetes</taxon>
        <taxon>Agaricomycetidae</taxon>
        <taxon>Agaricales</taxon>
        <taxon>Agaricineae</taxon>
        <taxon>Psathyrellaceae</taxon>
        <taxon>Ephemerocybe</taxon>
    </lineage>
</organism>
<evidence type="ECO:0000256" key="3">
    <source>
        <dbReference type="ARBA" id="ARBA00022763"/>
    </source>
</evidence>
<evidence type="ECO:0000256" key="2">
    <source>
        <dbReference type="ARBA" id="ARBA00022741"/>
    </source>
</evidence>
<evidence type="ECO:0000256" key="4">
    <source>
        <dbReference type="ARBA" id="ARBA00022801"/>
    </source>
</evidence>
<evidence type="ECO:0000256" key="5">
    <source>
        <dbReference type="ARBA" id="ARBA00022806"/>
    </source>
</evidence>
<keyword evidence="18" id="KW-1185">Reference proteome</keyword>
<evidence type="ECO:0000259" key="16">
    <source>
        <dbReference type="PROSITE" id="PS51217"/>
    </source>
</evidence>
<dbReference type="Pfam" id="PF00580">
    <property type="entry name" value="UvrD-helicase"/>
    <property type="match status" value="1"/>
</dbReference>
<dbReference type="OrthoDB" id="1470711at2759"/>
<keyword evidence="2 13" id="KW-0547">Nucleotide-binding</keyword>
<dbReference type="Gene3D" id="1.10.486.10">
    <property type="entry name" value="PCRA, domain 4"/>
    <property type="match status" value="1"/>
</dbReference>
<dbReference type="CDD" id="cd17932">
    <property type="entry name" value="DEXQc_UvrD"/>
    <property type="match status" value="1"/>
</dbReference>
<evidence type="ECO:0000313" key="17">
    <source>
        <dbReference type="EMBL" id="KAF6757299.1"/>
    </source>
</evidence>
<evidence type="ECO:0000256" key="6">
    <source>
        <dbReference type="ARBA" id="ARBA00022840"/>
    </source>
</evidence>
<reference evidence="17 18" key="1">
    <citation type="submission" date="2020-07" db="EMBL/GenBank/DDBJ databases">
        <title>Comparative genomics of pyrophilous fungi reveals a link between fire events and developmental genes.</title>
        <authorList>
            <consortium name="DOE Joint Genome Institute"/>
            <person name="Steindorff A.S."/>
            <person name="Carver A."/>
            <person name="Calhoun S."/>
            <person name="Stillman K."/>
            <person name="Liu H."/>
            <person name="Lipzen A."/>
            <person name="Pangilinan J."/>
            <person name="Labutti K."/>
            <person name="Bruns T.D."/>
            <person name="Grigoriev I.V."/>
        </authorList>
    </citation>
    <scope>NUCLEOTIDE SEQUENCE [LARGE SCALE GENOMIC DNA]</scope>
    <source>
        <strain evidence="17 18">CBS 144469</strain>
    </source>
</reference>
<name>A0A8H6I259_9AGAR</name>
<evidence type="ECO:0000256" key="13">
    <source>
        <dbReference type="PROSITE-ProRule" id="PRU00560"/>
    </source>
</evidence>
<dbReference type="GO" id="GO:0043138">
    <property type="term" value="F:3'-5' DNA helicase activity"/>
    <property type="evidence" value="ECO:0007669"/>
    <property type="project" value="UniProtKB-EC"/>
</dbReference>
<feature type="domain" description="UvrD-like helicase ATP-binding" evidence="15">
    <location>
        <begin position="10"/>
        <end position="303"/>
    </location>
</feature>
<dbReference type="Proteomes" id="UP000521943">
    <property type="component" value="Unassembled WGS sequence"/>
</dbReference>
<proteinExistence type="inferred from homology"/>
<evidence type="ECO:0000256" key="12">
    <source>
        <dbReference type="ARBA" id="ARBA00048988"/>
    </source>
</evidence>
<protein>
    <recommendedName>
        <fullName evidence="11">DNA 3'-5' helicase</fullName>
        <ecNumber evidence="11">5.6.2.4</ecNumber>
    </recommendedName>
</protein>
<keyword evidence="3" id="KW-0227">DNA damage</keyword>
<feature type="domain" description="UvrD-like helicase C-terminal" evidence="16">
    <location>
        <begin position="304"/>
        <end position="603"/>
    </location>
</feature>
<dbReference type="EC" id="5.6.2.4" evidence="11"/>
<dbReference type="EMBL" id="JACGCI010000023">
    <property type="protein sequence ID" value="KAF6757299.1"/>
    <property type="molecule type" value="Genomic_DNA"/>
</dbReference>
<evidence type="ECO:0000313" key="18">
    <source>
        <dbReference type="Proteomes" id="UP000521943"/>
    </source>
</evidence>
<evidence type="ECO:0000259" key="15">
    <source>
        <dbReference type="PROSITE" id="PS51198"/>
    </source>
</evidence>
<evidence type="ECO:0000256" key="7">
    <source>
        <dbReference type="ARBA" id="ARBA00023125"/>
    </source>
</evidence>
<keyword evidence="7" id="KW-0238">DNA-binding</keyword>
<dbReference type="GO" id="GO:0005634">
    <property type="term" value="C:nucleus"/>
    <property type="evidence" value="ECO:0007669"/>
    <property type="project" value="TreeGrafter"/>
</dbReference>
<feature type="region of interest" description="Disordered" evidence="14">
    <location>
        <begin position="783"/>
        <end position="971"/>
    </location>
</feature>
<dbReference type="SUPFAM" id="SSF52540">
    <property type="entry name" value="P-loop containing nucleoside triphosphate hydrolases"/>
    <property type="match status" value="1"/>
</dbReference>
<sequence>MDQEASFLLALNEEQLRAATHNPSSTLQILAGPGSGKTRVLTSRIAHLILNCHIPPSAICAVTFTNKAANEMRERLTKLLGKTRVSQLKMGTFHSLCARFLRKFAKLVDIPDNFTVCDAGESKKIITALLKTREKDLKARGLSLEPGQCASLISKAKSRCLSAQDYLEEAKAHMHSKTSSADIPSSLETVVGEVYVQYEATLRRNSALDFDDLLIYGVKLFSGHPLTVSWCQHILVDEFQDTNITQYELMRSIAESARCITIVGDPDQSIYGWRAAEVENLAKMRRDFPNTAQVFLEENYRSTASILDASLEIVSQDTKRINKSLYTAHPDGISPVLYQVQKEQEEAAFIAIEIKRLVAQMGGSFRWGDFAILLRYNALSRNLESALQREGIPHRILGGRRFFERLEVKDVLAYLQLVDNPAFSPAFLRVINVPGRGIGEKTLLEIQQRAEKAEKSPLQLLEGIFDMRLPDNKPSIRKKITTFVQVMRKLQKSAKEGMGPSDLISQLLDLVQYEDHLRKTQPDWETRWENVKELITFAKEVEEQNLRDAATREASADVSSLDVEMSPLRQFLQVSMLSSAGDNDTEESSQEKVTITTCHSAKGLEWPVVMIPSVDASTYPFIRSEDEDEERRLLYVACTRAKALLYLTRSTTRMVAGDQKARGLSKFIQAIMENCATQNKMPLFRQHVPHLELEDRAIICNVLQRPEPVESEVEGMVEGFRRLGREHPPQILWTPAGQPLNPVQATWPFAPSLAHAASASNPIHSLPLPTFGRPVVPHLARSSATSARSIAPCDESRSSALPSYREPTTQPLPPVTVVPASSFSSHTLRKEPSPASFQPASSRPSKPIFSSTEETSTLNMTNAARSGTRTPQSKRAFDLAVARPPVAQDRSKVFQPSGNASISRRPLTGQLPTPPLVKDNSTPKPLAAPTPPPPSTNTVAATAPQGVKRRLGMAPRAAGGYSNKKFKAPTL</sequence>
<dbReference type="GO" id="GO:0000725">
    <property type="term" value="P:recombinational repair"/>
    <property type="evidence" value="ECO:0007669"/>
    <property type="project" value="TreeGrafter"/>
</dbReference>
<keyword evidence="9" id="KW-0413">Isomerase</keyword>
<dbReference type="InterPro" id="IPR013986">
    <property type="entry name" value="DExx_box_DNA_helicase_dom_sf"/>
</dbReference>
<dbReference type="Gene3D" id="3.40.50.300">
    <property type="entry name" value="P-loop containing nucleotide triphosphate hydrolases"/>
    <property type="match status" value="2"/>
</dbReference>
<feature type="binding site" evidence="13">
    <location>
        <begin position="31"/>
        <end position="38"/>
    </location>
    <ligand>
        <name>ATP</name>
        <dbReference type="ChEBI" id="CHEBI:30616"/>
    </ligand>
</feature>
<dbReference type="Pfam" id="PF13361">
    <property type="entry name" value="UvrD_C"/>
    <property type="match status" value="1"/>
</dbReference>
<dbReference type="Gene3D" id="1.10.10.160">
    <property type="match status" value="1"/>
</dbReference>
<dbReference type="PROSITE" id="PS51198">
    <property type="entry name" value="UVRD_HELICASE_ATP_BIND"/>
    <property type="match status" value="1"/>
</dbReference>
<keyword evidence="8" id="KW-0234">DNA repair</keyword>
<dbReference type="PROSITE" id="PS51217">
    <property type="entry name" value="UVRD_HELICASE_CTER"/>
    <property type="match status" value="1"/>
</dbReference>
<dbReference type="InterPro" id="IPR000212">
    <property type="entry name" value="DNA_helicase_UvrD/REP"/>
</dbReference>
<keyword evidence="4 13" id="KW-0378">Hydrolase</keyword>
<keyword evidence="5 13" id="KW-0347">Helicase</keyword>
<dbReference type="AlphaFoldDB" id="A0A8H6I259"/>
<evidence type="ECO:0000256" key="9">
    <source>
        <dbReference type="ARBA" id="ARBA00023235"/>
    </source>
</evidence>
<dbReference type="FunFam" id="3.40.50.300:FF:001201">
    <property type="entry name" value="ATP-dependent DNA helicase UvrD2"/>
    <property type="match status" value="1"/>
</dbReference>
<comment type="catalytic activity">
    <reaction evidence="12">
        <text>ATP + H2O = ADP + phosphate + H(+)</text>
        <dbReference type="Rhea" id="RHEA:13065"/>
        <dbReference type="ChEBI" id="CHEBI:15377"/>
        <dbReference type="ChEBI" id="CHEBI:15378"/>
        <dbReference type="ChEBI" id="CHEBI:30616"/>
        <dbReference type="ChEBI" id="CHEBI:43474"/>
        <dbReference type="ChEBI" id="CHEBI:456216"/>
        <dbReference type="EC" id="5.6.2.4"/>
    </reaction>
</comment>
<dbReference type="InterPro" id="IPR027417">
    <property type="entry name" value="P-loop_NTPase"/>
</dbReference>
<evidence type="ECO:0000256" key="10">
    <source>
        <dbReference type="ARBA" id="ARBA00034617"/>
    </source>
</evidence>
<evidence type="ECO:0000256" key="11">
    <source>
        <dbReference type="ARBA" id="ARBA00034808"/>
    </source>
</evidence>
<evidence type="ECO:0000256" key="8">
    <source>
        <dbReference type="ARBA" id="ARBA00023204"/>
    </source>
</evidence>
<dbReference type="PANTHER" id="PTHR11070:SF2">
    <property type="entry name" value="ATP-DEPENDENT DNA HELICASE SRS2"/>
    <property type="match status" value="1"/>
</dbReference>
<feature type="compositionally biased region" description="Pro residues" evidence="14">
    <location>
        <begin position="926"/>
        <end position="935"/>
    </location>
</feature>